<evidence type="ECO:0000256" key="5">
    <source>
        <dbReference type="SAM" id="Phobius"/>
    </source>
</evidence>
<evidence type="ECO:0000313" key="8">
    <source>
        <dbReference type="EMBL" id="GLS03168.1"/>
    </source>
</evidence>
<keyword evidence="5" id="KW-0812">Transmembrane</keyword>
<feature type="region of interest" description="Disordered" evidence="4">
    <location>
        <begin position="323"/>
        <end position="345"/>
    </location>
</feature>
<evidence type="ECO:0000313" key="9">
    <source>
        <dbReference type="Proteomes" id="UP001156836"/>
    </source>
</evidence>
<dbReference type="InterPro" id="IPR004089">
    <property type="entry name" value="MCPsignal_dom"/>
</dbReference>
<evidence type="ECO:0000259" key="7">
    <source>
        <dbReference type="PROSITE" id="PS50885"/>
    </source>
</evidence>
<evidence type="ECO:0000256" key="1">
    <source>
        <dbReference type="ARBA" id="ARBA00023224"/>
    </source>
</evidence>
<evidence type="ECO:0000259" key="6">
    <source>
        <dbReference type="PROSITE" id="PS50111"/>
    </source>
</evidence>
<evidence type="ECO:0000256" key="3">
    <source>
        <dbReference type="PROSITE-ProRule" id="PRU00284"/>
    </source>
</evidence>
<dbReference type="PROSITE" id="PS50885">
    <property type="entry name" value="HAMP"/>
    <property type="match status" value="1"/>
</dbReference>
<feature type="domain" description="HAMP" evidence="7">
    <location>
        <begin position="213"/>
        <end position="266"/>
    </location>
</feature>
<dbReference type="InterPro" id="IPR003660">
    <property type="entry name" value="HAMP_dom"/>
</dbReference>
<dbReference type="CDD" id="cd11386">
    <property type="entry name" value="MCP_signal"/>
    <property type="match status" value="1"/>
</dbReference>
<evidence type="ECO:0000256" key="4">
    <source>
        <dbReference type="SAM" id="MobiDB-lite"/>
    </source>
</evidence>
<gene>
    <name evidence="8" type="ORF">GCM10007860_03110</name>
</gene>
<dbReference type="RefSeq" id="WP_018748218.1">
    <property type="nucleotide sequence ID" value="NZ_BSOZ01000002.1"/>
</dbReference>
<protein>
    <submittedName>
        <fullName evidence="8">Methyl-accepting chemotaxis protein</fullName>
    </submittedName>
</protein>
<sequence length="543" mass="58340">MLLRYSVGTRITLGFTLLLILLVTTGAQGLFGISHLHREINRLLKGDLAFNTQIVQTRNAVGDLRRFEKDTILNFQSAEHLADYRGKWEAAFSSASESLSAAQQVARPEDLADIEQLRKAQNEYGASFRALQQEVAAQQYTSAGEINAAFEKAKGPIREMSAALEALSAKALSRVNAIEGTVSATVGWVTYLALILIAVAIAVGTGFAFAIVRSIRRPLTELQQTISEIKRTGRLHLELPVYADDEIGQTSRTMNHLLVEMNRVIGEANTNSQSLLGAADTLADASRQITDASRSQSEASGATAAAVEQLTVSVNMISDDARSMADEAQQTAGSASEGAQMASRTARSIHDVAQGISDSARVIDQLNQRSHEIGSIAMVIKEIADQTNLLALNAAIEAARAGEMGRGFAVVADEVRKLAERTTQATVEITAKIAAVQQDTTNAANGMEQASRMMGDGVRQAEQMADTLGGIEQRARDSVGRINHMAQAVNEQSVASQEIARNVERIAQASEENHASASSAADLSSQLKRLAQQLDATISRYRH</sequence>
<keyword evidence="5" id="KW-0472">Membrane</keyword>
<organism evidence="8 9">
    <name type="scientific">Chitiniphilus shinanonensis</name>
    <dbReference type="NCBI Taxonomy" id="553088"/>
    <lineage>
        <taxon>Bacteria</taxon>
        <taxon>Pseudomonadati</taxon>
        <taxon>Pseudomonadota</taxon>
        <taxon>Betaproteobacteria</taxon>
        <taxon>Neisseriales</taxon>
        <taxon>Chitinibacteraceae</taxon>
        <taxon>Chitiniphilus</taxon>
    </lineage>
</organism>
<dbReference type="EMBL" id="BSOZ01000002">
    <property type="protein sequence ID" value="GLS03168.1"/>
    <property type="molecule type" value="Genomic_DNA"/>
</dbReference>
<keyword evidence="5" id="KW-1133">Transmembrane helix</keyword>
<dbReference type="Pfam" id="PF00015">
    <property type="entry name" value="MCPsignal"/>
    <property type="match status" value="1"/>
</dbReference>
<accession>A0ABQ6BTG0</accession>
<dbReference type="SMART" id="SM00283">
    <property type="entry name" value="MA"/>
    <property type="match status" value="1"/>
</dbReference>
<feature type="domain" description="Methyl-accepting transducer" evidence="6">
    <location>
        <begin position="271"/>
        <end position="507"/>
    </location>
</feature>
<dbReference type="PROSITE" id="PS50111">
    <property type="entry name" value="CHEMOTAXIS_TRANSDUC_2"/>
    <property type="match status" value="1"/>
</dbReference>
<feature type="transmembrane region" description="Helical" evidence="5">
    <location>
        <begin position="188"/>
        <end position="212"/>
    </location>
</feature>
<dbReference type="CDD" id="cd06225">
    <property type="entry name" value="HAMP"/>
    <property type="match status" value="1"/>
</dbReference>
<dbReference type="Proteomes" id="UP001156836">
    <property type="component" value="Unassembled WGS sequence"/>
</dbReference>
<keyword evidence="1 3" id="KW-0807">Transducer</keyword>
<dbReference type="PANTHER" id="PTHR32089">
    <property type="entry name" value="METHYL-ACCEPTING CHEMOTAXIS PROTEIN MCPB"/>
    <property type="match status" value="1"/>
</dbReference>
<reference evidence="9" key="1">
    <citation type="journal article" date="2019" name="Int. J. Syst. Evol. Microbiol.">
        <title>The Global Catalogue of Microorganisms (GCM) 10K type strain sequencing project: providing services to taxonomists for standard genome sequencing and annotation.</title>
        <authorList>
            <consortium name="The Broad Institute Genomics Platform"/>
            <consortium name="The Broad Institute Genome Sequencing Center for Infectious Disease"/>
            <person name="Wu L."/>
            <person name="Ma J."/>
        </authorList>
    </citation>
    <scope>NUCLEOTIDE SEQUENCE [LARGE SCALE GENOMIC DNA]</scope>
    <source>
        <strain evidence="9">NBRC 104970</strain>
    </source>
</reference>
<dbReference type="Pfam" id="PF00672">
    <property type="entry name" value="HAMP"/>
    <property type="match status" value="1"/>
</dbReference>
<proteinExistence type="inferred from homology"/>
<dbReference type="Gene3D" id="1.10.287.950">
    <property type="entry name" value="Methyl-accepting chemotaxis protein"/>
    <property type="match status" value="1"/>
</dbReference>
<name>A0ABQ6BTG0_9NEIS</name>
<dbReference type="PANTHER" id="PTHR32089:SF112">
    <property type="entry name" value="LYSOZYME-LIKE PROTEIN-RELATED"/>
    <property type="match status" value="1"/>
</dbReference>
<comment type="similarity">
    <text evidence="2">Belongs to the methyl-accepting chemotaxis (MCP) protein family.</text>
</comment>
<keyword evidence="9" id="KW-1185">Reference proteome</keyword>
<evidence type="ECO:0000256" key="2">
    <source>
        <dbReference type="ARBA" id="ARBA00029447"/>
    </source>
</evidence>
<dbReference type="SMART" id="SM00304">
    <property type="entry name" value="HAMP"/>
    <property type="match status" value="1"/>
</dbReference>
<dbReference type="SUPFAM" id="SSF58104">
    <property type="entry name" value="Methyl-accepting chemotaxis protein (MCP) signaling domain"/>
    <property type="match status" value="1"/>
</dbReference>
<comment type="caution">
    <text evidence="8">The sequence shown here is derived from an EMBL/GenBank/DDBJ whole genome shotgun (WGS) entry which is preliminary data.</text>
</comment>